<keyword evidence="1" id="KW-1133">Transmembrane helix</keyword>
<proteinExistence type="predicted"/>
<keyword evidence="1" id="KW-0472">Membrane</keyword>
<keyword evidence="3" id="KW-1185">Reference proteome</keyword>
<name>A0AAV4UXN9_CAEEX</name>
<evidence type="ECO:0000313" key="3">
    <source>
        <dbReference type="Proteomes" id="UP001054945"/>
    </source>
</evidence>
<keyword evidence="1" id="KW-0812">Transmembrane</keyword>
<organism evidence="2 3">
    <name type="scientific">Caerostris extrusa</name>
    <name type="common">Bark spider</name>
    <name type="synonym">Caerostris bankana</name>
    <dbReference type="NCBI Taxonomy" id="172846"/>
    <lineage>
        <taxon>Eukaryota</taxon>
        <taxon>Metazoa</taxon>
        <taxon>Ecdysozoa</taxon>
        <taxon>Arthropoda</taxon>
        <taxon>Chelicerata</taxon>
        <taxon>Arachnida</taxon>
        <taxon>Araneae</taxon>
        <taxon>Araneomorphae</taxon>
        <taxon>Entelegynae</taxon>
        <taxon>Araneoidea</taxon>
        <taxon>Araneidae</taxon>
        <taxon>Caerostris</taxon>
    </lineage>
</organism>
<protein>
    <submittedName>
        <fullName evidence="2">Uncharacterized protein</fullName>
    </submittedName>
</protein>
<accession>A0AAV4UXN9</accession>
<dbReference type="Proteomes" id="UP001054945">
    <property type="component" value="Unassembled WGS sequence"/>
</dbReference>
<dbReference type="AlphaFoldDB" id="A0AAV4UXN9"/>
<reference evidence="2 3" key="1">
    <citation type="submission" date="2021-06" db="EMBL/GenBank/DDBJ databases">
        <title>Caerostris extrusa draft genome.</title>
        <authorList>
            <person name="Kono N."/>
            <person name="Arakawa K."/>
        </authorList>
    </citation>
    <scope>NUCLEOTIDE SEQUENCE [LARGE SCALE GENOMIC DNA]</scope>
</reference>
<sequence length="136" mass="15054">MHFRIEFGTGTRTNSAVLQLHLASLGLQGFFTGIQLLRGSKVLRCELSWLAVATLYCYQPYRLHSLGGRCFDDQNLQGGSVGSCQLLSHQLCSSQFTMSGKRGDILCHVTLHPSIHLFSWFVLLALFLVCGTALSF</sequence>
<dbReference type="EMBL" id="BPLR01013652">
    <property type="protein sequence ID" value="GIY62672.1"/>
    <property type="molecule type" value="Genomic_DNA"/>
</dbReference>
<gene>
    <name evidence="2" type="ORF">CEXT_93231</name>
</gene>
<evidence type="ECO:0000313" key="2">
    <source>
        <dbReference type="EMBL" id="GIY62672.1"/>
    </source>
</evidence>
<comment type="caution">
    <text evidence="2">The sequence shown here is derived from an EMBL/GenBank/DDBJ whole genome shotgun (WGS) entry which is preliminary data.</text>
</comment>
<evidence type="ECO:0000256" key="1">
    <source>
        <dbReference type="SAM" id="Phobius"/>
    </source>
</evidence>
<feature type="transmembrane region" description="Helical" evidence="1">
    <location>
        <begin position="117"/>
        <end position="135"/>
    </location>
</feature>